<keyword evidence="3" id="KW-0418">Kinase</keyword>
<dbReference type="GO" id="GO:0016301">
    <property type="term" value="F:kinase activity"/>
    <property type="evidence" value="ECO:0007669"/>
    <property type="project" value="UniProtKB-KW"/>
</dbReference>
<dbReference type="InterPro" id="IPR029056">
    <property type="entry name" value="Ribokinase-like"/>
</dbReference>
<dbReference type="AlphaFoldDB" id="A0A2M8J7A4"/>
<name>A0A2M8J7A4_9RHOB</name>
<evidence type="ECO:0000256" key="1">
    <source>
        <dbReference type="ARBA" id="ARBA00010688"/>
    </source>
</evidence>
<evidence type="ECO:0000256" key="2">
    <source>
        <dbReference type="ARBA" id="ARBA00022679"/>
    </source>
</evidence>
<dbReference type="Gene3D" id="3.40.1190.20">
    <property type="match status" value="1"/>
</dbReference>
<sequence>MSRLVVTGYASLDFAVRLDGQAQGDRTTLIADRDAGAWPRAGGCPTYIAGAVVRSGQAASPVMWVGTGAEGQGFVGKIDAQGIGTEGIGLVDSPRSPTALMVYQADGSCMCLYDPALDRGEVLMDAQKDLIASASHLCISVGPPQLMDEIVSLCPRDARLYWAVKNDTDAFPDAIRARLSARADVIFHARSERPLIGANDAVLVETRGPDCVCVTQGDEKTEIAVTPIDIADTTGAGDTFAGGFIAAEMAGADPVAAARAGIAAAATLLSERKRRQEQ</sequence>
<evidence type="ECO:0000256" key="3">
    <source>
        <dbReference type="ARBA" id="ARBA00022777"/>
    </source>
</evidence>
<comment type="caution">
    <text evidence="5">The sequence shown here is derived from an EMBL/GenBank/DDBJ whole genome shotgun (WGS) entry which is preliminary data.</text>
</comment>
<dbReference type="PANTHER" id="PTHR43085">
    <property type="entry name" value="HEXOKINASE FAMILY MEMBER"/>
    <property type="match status" value="1"/>
</dbReference>
<dbReference type="InterPro" id="IPR050306">
    <property type="entry name" value="PfkB_Carbo_kinase"/>
</dbReference>
<dbReference type="PANTHER" id="PTHR43085:SF57">
    <property type="entry name" value="CARBOHYDRATE KINASE PFKB DOMAIN-CONTAINING PROTEIN"/>
    <property type="match status" value="1"/>
</dbReference>
<dbReference type="InterPro" id="IPR002173">
    <property type="entry name" value="Carboh/pur_kinase_PfkB_CS"/>
</dbReference>
<organism evidence="5 6">
    <name type="scientific">Pseudooceanicola lipolyticus</name>
    <dbReference type="NCBI Taxonomy" id="2029104"/>
    <lineage>
        <taxon>Bacteria</taxon>
        <taxon>Pseudomonadati</taxon>
        <taxon>Pseudomonadota</taxon>
        <taxon>Alphaproteobacteria</taxon>
        <taxon>Rhodobacterales</taxon>
        <taxon>Paracoccaceae</taxon>
        <taxon>Pseudooceanicola</taxon>
    </lineage>
</organism>
<comment type="similarity">
    <text evidence="1">Belongs to the carbohydrate kinase PfkB family.</text>
</comment>
<dbReference type="EMBL" id="PGTB01000001">
    <property type="protein sequence ID" value="PJE38646.1"/>
    <property type="molecule type" value="Genomic_DNA"/>
</dbReference>
<protein>
    <recommendedName>
        <fullName evidence="4">Carbohydrate kinase PfkB domain-containing protein</fullName>
    </recommendedName>
</protein>
<dbReference type="PROSITE" id="PS00584">
    <property type="entry name" value="PFKB_KINASES_2"/>
    <property type="match status" value="1"/>
</dbReference>
<accession>A0A2M8J7A4</accession>
<dbReference type="SUPFAM" id="SSF53613">
    <property type="entry name" value="Ribokinase-like"/>
    <property type="match status" value="1"/>
</dbReference>
<evidence type="ECO:0000313" key="5">
    <source>
        <dbReference type="EMBL" id="PJE38646.1"/>
    </source>
</evidence>
<keyword evidence="6" id="KW-1185">Reference proteome</keyword>
<evidence type="ECO:0000313" key="6">
    <source>
        <dbReference type="Proteomes" id="UP000231553"/>
    </source>
</evidence>
<dbReference type="RefSeq" id="WP_100160775.1">
    <property type="nucleotide sequence ID" value="NZ_PGTB01000001.1"/>
</dbReference>
<dbReference type="OrthoDB" id="9775849at2"/>
<feature type="domain" description="Carbohydrate kinase PfkB" evidence="4">
    <location>
        <begin position="33"/>
        <end position="271"/>
    </location>
</feature>
<dbReference type="Proteomes" id="UP000231553">
    <property type="component" value="Unassembled WGS sequence"/>
</dbReference>
<proteinExistence type="inferred from homology"/>
<dbReference type="InterPro" id="IPR011611">
    <property type="entry name" value="PfkB_dom"/>
</dbReference>
<dbReference type="Pfam" id="PF00294">
    <property type="entry name" value="PfkB"/>
    <property type="match status" value="1"/>
</dbReference>
<evidence type="ECO:0000259" key="4">
    <source>
        <dbReference type="Pfam" id="PF00294"/>
    </source>
</evidence>
<reference evidence="5 6" key="1">
    <citation type="journal article" date="2018" name="Int. J. Syst. Evol. Microbiol.">
        <title>Pseudooceanicola lipolyticus sp. nov., a marine alphaproteobacterium, reclassification of Oceanicola flagellatus as Pseudooceanicola flagellatus comb. nov. and emended description of the genus Pseudooceanicola.</title>
        <authorList>
            <person name="Huang M.-M."/>
            <person name="Guo L.-L."/>
            <person name="Wu Y.-H."/>
            <person name="Lai Q.-L."/>
            <person name="Shao Z.-Z."/>
            <person name="Wang C.-S."/>
            <person name="Wu M."/>
            <person name="Xu X.-W."/>
        </authorList>
    </citation>
    <scope>NUCLEOTIDE SEQUENCE [LARGE SCALE GENOMIC DNA]</scope>
    <source>
        <strain evidence="5 6">157</strain>
    </source>
</reference>
<gene>
    <name evidence="5" type="ORF">CVM52_00525</name>
</gene>
<keyword evidence="2" id="KW-0808">Transferase</keyword>